<comment type="similarity">
    <text evidence="1 9">Belongs to the GHMP kinase family. IspE subfamily.</text>
</comment>
<keyword evidence="4 9" id="KW-0808">Transferase</keyword>
<dbReference type="GO" id="GO:0019288">
    <property type="term" value="P:isopentenyl diphosphate biosynthetic process, methylerythritol 4-phosphate pathway"/>
    <property type="evidence" value="ECO:0007669"/>
    <property type="project" value="UniProtKB-UniRule"/>
</dbReference>
<feature type="domain" description="GHMP kinase C-terminal" evidence="11">
    <location>
        <begin position="213"/>
        <end position="259"/>
    </location>
</feature>
<reference evidence="12" key="1">
    <citation type="journal article" date="2021" name="PeerJ">
        <title>Extensive microbial diversity within the chicken gut microbiome revealed by metagenomics and culture.</title>
        <authorList>
            <person name="Gilroy R."/>
            <person name="Ravi A."/>
            <person name="Getino M."/>
            <person name="Pursley I."/>
            <person name="Horton D.L."/>
            <person name="Alikhan N.F."/>
            <person name="Baker D."/>
            <person name="Gharbi K."/>
            <person name="Hall N."/>
            <person name="Watson M."/>
            <person name="Adriaenssens E.M."/>
            <person name="Foster-Nyarko E."/>
            <person name="Jarju S."/>
            <person name="Secka A."/>
            <person name="Antonio M."/>
            <person name="Oren A."/>
            <person name="Chaudhuri R.R."/>
            <person name="La Ragione R."/>
            <person name="Hildebrand F."/>
            <person name="Pallen M.J."/>
        </authorList>
    </citation>
    <scope>NUCLEOTIDE SEQUENCE</scope>
    <source>
        <strain evidence="12">23274</strain>
    </source>
</reference>
<keyword evidence="9" id="KW-0414">Isoprene biosynthesis</keyword>
<accession>A0A9D2AAR1</accession>
<keyword evidence="6 9" id="KW-0418">Kinase</keyword>
<name>A0A9D2AAR1_9BACT</name>
<dbReference type="InterPro" id="IPR013750">
    <property type="entry name" value="GHMP_kinase_C_dom"/>
</dbReference>
<dbReference type="GO" id="GO:0050515">
    <property type="term" value="F:4-(cytidine 5'-diphospho)-2-C-methyl-D-erythritol kinase activity"/>
    <property type="evidence" value="ECO:0007669"/>
    <property type="project" value="UniProtKB-UniRule"/>
</dbReference>
<evidence type="ECO:0000259" key="10">
    <source>
        <dbReference type="Pfam" id="PF00288"/>
    </source>
</evidence>
<dbReference type="HAMAP" id="MF_00061">
    <property type="entry name" value="IspE"/>
    <property type="match status" value="1"/>
</dbReference>
<dbReference type="Pfam" id="PF00288">
    <property type="entry name" value="GHMP_kinases_N"/>
    <property type="match status" value="1"/>
</dbReference>
<dbReference type="InterPro" id="IPR014721">
    <property type="entry name" value="Ribsml_uS5_D2-typ_fold_subgr"/>
</dbReference>
<organism evidence="12 13">
    <name type="scientific">Candidatus Odoribacter faecigallinarum</name>
    <dbReference type="NCBI Taxonomy" id="2838706"/>
    <lineage>
        <taxon>Bacteria</taxon>
        <taxon>Pseudomonadati</taxon>
        <taxon>Bacteroidota</taxon>
        <taxon>Bacteroidia</taxon>
        <taxon>Bacteroidales</taxon>
        <taxon>Odoribacteraceae</taxon>
        <taxon>Odoribacter</taxon>
    </lineage>
</organism>
<evidence type="ECO:0000259" key="11">
    <source>
        <dbReference type="Pfam" id="PF08544"/>
    </source>
</evidence>
<dbReference type="PIRSF" id="PIRSF010376">
    <property type="entry name" value="IspE"/>
    <property type="match status" value="1"/>
</dbReference>
<evidence type="ECO:0000256" key="1">
    <source>
        <dbReference type="ARBA" id="ARBA00009684"/>
    </source>
</evidence>
<evidence type="ECO:0000256" key="8">
    <source>
        <dbReference type="ARBA" id="ARBA00032554"/>
    </source>
</evidence>
<dbReference type="InterPro" id="IPR020568">
    <property type="entry name" value="Ribosomal_Su5_D2-typ_SF"/>
</dbReference>
<evidence type="ECO:0000256" key="2">
    <source>
        <dbReference type="ARBA" id="ARBA00012052"/>
    </source>
</evidence>
<dbReference type="PANTHER" id="PTHR43527:SF2">
    <property type="entry name" value="4-DIPHOSPHOCYTIDYL-2-C-METHYL-D-ERYTHRITOL KINASE, CHLOROPLASTIC"/>
    <property type="match status" value="1"/>
</dbReference>
<comment type="pathway">
    <text evidence="9">Isoprenoid biosynthesis; isopentenyl diphosphate biosynthesis via DXP pathway; isopentenyl diphosphate from 1-deoxy-D-xylulose 5-phosphate: step 3/6.</text>
</comment>
<dbReference type="Proteomes" id="UP000824202">
    <property type="component" value="Unassembled WGS sequence"/>
</dbReference>
<dbReference type="Pfam" id="PF08544">
    <property type="entry name" value="GHMP_kinases_C"/>
    <property type="match status" value="1"/>
</dbReference>
<dbReference type="GO" id="GO:0016114">
    <property type="term" value="P:terpenoid biosynthetic process"/>
    <property type="evidence" value="ECO:0007669"/>
    <property type="project" value="UniProtKB-UniRule"/>
</dbReference>
<dbReference type="PANTHER" id="PTHR43527">
    <property type="entry name" value="4-DIPHOSPHOCYTIDYL-2-C-METHYL-D-ERYTHRITOL KINASE, CHLOROPLASTIC"/>
    <property type="match status" value="1"/>
</dbReference>
<reference evidence="12" key="2">
    <citation type="submission" date="2021-04" db="EMBL/GenBank/DDBJ databases">
        <authorList>
            <person name="Gilroy R."/>
        </authorList>
    </citation>
    <scope>NUCLEOTIDE SEQUENCE</scope>
    <source>
        <strain evidence="12">23274</strain>
    </source>
</reference>
<protein>
    <recommendedName>
        <fullName evidence="3 9">4-diphosphocytidyl-2-C-methyl-D-erythritol kinase</fullName>
        <shortName evidence="9">CMK</shortName>
        <ecNumber evidence="2 9">2.7.1.148</ecNumber>
    </recommendedName>
    <alternativeName>
        <fullName evidence="8 9">4-(cytidine-5'-diphospho)-2-C-methyl-D-erythritol kinase</fullName>
    </alternativeName>
</protein>
<feature type="active site" evidence="9">
    <location>
        <position position="136"/>
    </location>
</feature>
<evidence type="ECO:0000313" key="13">
    <source>
        <dbReference type="Proteomes" id="UP000824202"/>
    </source>
</evidence>
<evidence type="ECO:0000256" key="3">
    <source>
        <dbReference type="ARBA" id="ARBA00017473"/>
    </source>
</evidence>
<dbReference type="SUPFAM" id="SSF55060">
    <property type="entry name" value="GHMP Kinase, C-terminal domain"/>
    <property type="match status" value="1"/>
</dbReference>
<feature type="domain" description="GHMP kinase N-terminal" evidence="10">
    <location>
        <begin position="67"/>
        <end position="141"/>
    </location>
</feature>
<dbReference type="EC" id="2.7.1.148" evidence="2 9"/>
<dbReference type="Gene3D" id="3.30.230.10">
    <property type="match status" value="1"/>
</dbReference>
<dbReference type="SUPFAM" id="SSF54211">
    <property type="entry name" value="Ribosomal protein S5 domain 2-like"/>
    <property type="match status" value="1"/>
</dbReference>
<comment type="function">
    <text evidence="9">Catalyzes the phosphorylation of the position 2 hydroxy group of 4-diphosphocytidyl-2C-methyl-D-erythritol.</text>
</comment>
<dbReference type="InterPro" id="IPR006204">
    <property type="entry name" value="GHMP_kinase_N_dom"/>
</dbReference>
<evidence type="ECO:0000256" key="5">
    <source>
        <dbReference type="ARBA" id="ARBA00022741"/>
    </source>
</evidence>
<dbReference type="AlphaFoldDB" id="A0A9D2AAR1"/>
<comment type="caution">
    <text evidence="12">The sequence shown here is derived from an EMBL/GenBank/DDBJ whole genome shotgun (WGS) entry which is preliminary data.</text>
</comment>
<evidence type="ECO:0000256" key="6">
    <source>
        <dbReference type="ARBA" id="ARBA00022777"/>
    </source>
</evidence>
<comment type="catalytic activity">
    <reaction evidence="9">
        <text>4-CDP-2-C-methyl-D-erythritol + ATP = 4-CDP-2-C-methyl-D-erythritol 2-phosphate + ADP + H(+)</text>
        <dbReference type="Rhea" id="RHEA:18437"/>
        <dbReference type="ChEBI" id="CHEBI:15378"/>
        <dbReference type="ChEBI" id="CHEBI:30616"/>
        <dbReference type="ChEBI" id="CHEBI:57823"/>
        <dbReference type="ChEBI" id="CHEBI:57919"/>
        <dbReference type="ChEBI" id="CHEBI:456216"/>
        <dbReference type="EC" id="2.7.1.148"/>
    </reaction>
</comment>
<sequence length="281" mass="30307">MIVYPNAKINIGLFVTGKRPDGFHDLETFFYPIGLSDMLEIVTAEGKKGECRFSQTGLEVECDVEDNLVVKAYRLLDADYHLPALSVHLHKVIPFGAGLGGGSADAAFMLKAVDAYFNLGIGTAGLEAYAARLGSDCAFFVRNRPAFAHGKGELLEEAALSLAAYRLVVVKPGFGVSTADAYRGIVPCAAGFDLRHLGGLPVEEWKGRVGNDFERTVFAKYPVLAALKQQLYAGGAVFASMTGSGSAVYGLFRREDAVKADFPGCFVWQDGVNDERLMMND</sequence>
<evidence type="ECO:0000313" key="12">
    <source>
        <dbReference type="EMBL" id="HIX02561.1"/>
    </source>
</evidence>
<dbReference type="InterPro" id="IPR036554">
    <property type="entry name" value="GHMP_kinase_C_sf"/>
</dbReference>
<dbReference type="Gene3D" id="3.30.70.890">
    <property type="entry name" value="GHMP kinase, C-terminal domain"/>
    <property type="match status" value="1"/>
</dbReference>
<gene>
    <name evidence="9" type="primary">ispE</name>
    <name evidence="12" type="ORF">H9863_00380</name>
</gene>
<dbReference type="InterPro" id="IPR004424">
    <property type="entry name" value="IspE"/>
</dbReference>
<evidence type="ECO:0000256" key="4">
    <source>
        <dbReference type="ARBA" id="ARBA00022679"/>
    </source>
</evidence>
<dbReference type="NCBIfam" id="TIGR00154">
    <property type="entry name" value="ispE"/>
    <property type="match status" value="1"/>
</dbReference>
<keyword evidence="7 9" id="KW-0067">ATP-binding</keyword>
<proteinExistence type="inferred from homology"/>
<dbReference type="EMBL" id="DXFT01000008">
    <property type="protein sequence ID" value="HIX02561.1"/>
    <property type="molecule type" value="Genomic_DNA"/>
</dbReference>
<feature type="active site" evidence="9">
    <location>
        <position position="8"/>
    </location>
</feature>
<evidence type="ECO:0000256" key="9">
    <source>
        <dbReference type="HAMAP-Rule" id="MF_00061"/>
    </source>
</evidence>
<evidence type="ECO:0000256" key="7">
    <source>
        <dbReference type="ARBA" id="ARBA00022840"/>
    </source>
</evidence>
<dbReference type="GO" id="GO:0005524">
    <property type="term" value="F:ATP binding"/>
    <property type="evidence" value="ECO:0007669"/>
    <property type="project" value="UniProtKB-UniRule"/>
</dbReference>
<feature type="binding site" evidence="9">
    <location>
        <begin position="94"/>
        <end position="104"/>
    </location>
    <ligand>
        <name>ATP</name>
        <dbReference type="ChEBI" id="CHEBI:30616"/>
    </ligand>
</feature>
<keyword evidence="5 9" id="KW-0547">Nucleotide-binding</keyword>